<keyword evidence="2" id="KW-0238">DNA-binding</keyword>
<dbReference type="PROSITE" id="PS50043">
    <property type="entry name" value="HTH_LUXR_2"/>
    <property type="match status" value="1"/>
</dbReference>
<evidence type="ECO:0000256" key="1">
    <source>
        <dbReference type="ARBA" id="ARBA00023015"/>
    </source>
</evidence>
<dbReference type="Gene3D" id="3.40.50.2300">
    <property type="match status" value="1"/>
</dbReference>
<proteinExistence type="predicted"/>
<keyword evidence="6" id="KW-1185">Reference proteome</keyword>
<evidence type="ECO:0000259" key="4">
    <source>
        <dbReference type="PROSITE" id="PS50043"/>
    </source>
</evidence>
<dbReference type="PRINTS" id="PR00038">
    <property type="entry name" value="HTHLUXR"/>
</dbReference>
<dbReference type="EMBL" id="JAKUMG010000025">
    <property type="protein sequence ID" value="MDI4671524.1"/>
    <property type="molecule type" value="Genomic_DNA"/>
</dbReference>
<accession>A0ABT6U7R6</accession>
<dbReference type="InterPro" id="IPR016032">
    <property type="entry name" value="Sig_transdc_resp-reg_C-effctor"/>
</dbReference>
<comment type="caution">
    <text evidence="5">The sequence shown here is derived from an EMBL/GenBank/DDBJ whole genome shotgun (WGS) entry which is preliminary data.</text>
</comment>
<feature type="domain" description="HTH luxR-type" evidence="4">
    <location>
        <begin position="131"/>
        <end position="193"/>
    </location>
</feature>
<dbReference type="InterPro" id="IPR000792">
    <property type="entry name" value="Tscrpt_reg_LuxR_C"/>
</dbReference>
<protein>
    <submittedName>
        <fullName evidence="5">Response regulator transcription factor</fullName>
    </submittedName>
</protein>
<sequence length="193" mass="22191">MCQNIFIMQDEIKPPSWLEAFPDSIIHESVPEPLPEKAFVWLLAGSLDWCLTIERCVKVNISVIVLTNKLDIKQLTKSLQYGAKGYVNLNVNSRTLQQIRETILHGGIWVPEQLLLNLSSVLLTTPSNYKSKNKLKSLTEREIQVVHEVIKGLTNKQIARILDITERTVKEHMTSILRKLDLRDRRQLILSLK</sequence>
<keyword evidence="3" id="KW-0804">Transcription</keyword>
<dbReference type="CDD" id="cd06170">
    <property type="entry name" value="LuxR_C_like"/>
    <property type="match status" value="1"/>
</dbReference>
<gene>
    <name evidence="5" type="ORF">MKZ47_20915</name>
</gene>
<dbReference type="InterPro" id="IPR039420">
    <property type="entry name" value="WalR-like"/>
</dbReference>
<dbReference type="SUPFAM" id="SSF46894">
    <property type="entry name" value="C-terminal effector domain of the bipartite response regulators"/>
    <property type="match status" value="1"/>
</dbReference>
<dbReference type="PROSITE" id="PS00622">
    <property type="entry name" value="HTH_LUXR_1"/>
    <property type="match status" value="1"/>
</dbReference>
<evidence type="ECO:0000256" key="3">
    <source>
        <dbReference type="ARBA" id="ARBA00023163"/>
    </source>
</evidence>
<organism evidence="5 6">
    <name type="scientific">Pseudoalteromonas shioyasakiensis</name>
    <dbReference type="NCBI Taxonomy" id="1190813"/>
    <lineage>
        <taxon>Bacteria</taxon>
        <taxon>Pseudomonadati</taxon>
        <taxon>Pseudomonadota</taxon>
        <taxon>Gammaproteobacteria</taxon>
        <taxon>Alteromonadales</taxon>
        <taxon>Pseudoalteromonadaceae</taxon>
        <taxon>Pseudoalteromonas</taxon>
    </lineage>
</organism>
<dbReference type="RefSeq" id="WP_175083580.1">
    <property type="nucleotide sequence ID" value="NZ_JAKUMG010000025.1"/>
</dbReference>
<dbReference type="Proteomes" id="UP001156974">
    <property type="component" value="Unassembled WGS sequence"/>
</dbReference>
<evidence type="ECO:0000256" key="2">
    <source>
        <dbReference type="ARBA" id="ARBA00023125"/>
    </source>
</evidence>
<evidence type="ECO:0000313" key="6">
    <source>
        <dbReference type="Proteomes" id="UP001156974"/>
    </source>
</evidence>
<reference evidence="5 6" key="1">
    <citation type="submission" date="2022-02" db="EMBL/GenBank/DDBJ databases">
        <title>Genome analysis of Beneficial Microorganisms for Coral consortium from Pocillopora damicornis.</title>
        <authorList>
            <person name="Rosado P.M."/>
            <person name="Cardoso P.M."/>
            <person name="Rosado J.G."/>
            <person name="Schultz J."/>
            <person name="Rocha U."/>
            <person name="Costa T.K."/>
            <person name="Peixoto R.S."/>
        </authorList>
    </citation>
    <scope>NUCLEOTIDE SEQUENCE [LARGE SCALE GENOMIC DNA]</scope>
    <source>
        <strain evidence="5 6">BMC5</strain>
    </source>
</reference>
<name>A0ABT6U7R6_9GAMM</name>
<dbReference type="PANTHER" id="PTHR43214">
    <property type="entry name" value="TWO-COMPONENT RESPONSE REGULATOR"/>
    <property type="match status" value="1"/>
</dbReference>
<dbReference type="SMART" id="SM00421">
    <property type="entry name" value="HTH_LUXR"/>
    <property type="match status" value="1"/>
</dbReference>
<dbReference type="Pfam" id="PF00196">
    <property type="entry name" value="GerE"/>
    <property type="match status" value="1"/>
</dbReference>
<dbReference type="PANTHER" id="PTHR43214:SF41">
    <property type="entry name" value="NITRATE_NITRITE RESPONSE REGULATOR PROTEIN NARP"/>
    <property type="match status" value="1"/>
</dbReference>
<keyword evidence="1" id="KW-0805">Transcription regulation</keyword>
<evidence type="ECO:0000313" key="5">
    <source>
        <dbReference type="EMBL" id="MDI4671524.1"/>
    </source>
</evidence>